<comment type="caution">
    <text evidence="2">The sequence shown here is derived from an EMBL/GenBank/DDBJ whole genome shotgun (WGS) entry which is preliminary data.</text>
</comment>
<feature type="domain" description="Luciferase-like" evidence="1">
    <location>
        <begin position="16"/>
        <end position="104"/>
    </location>
</feature>
<gene>
    <name evidence="2" type="ORF">QQ44_18490</name>
</gene>
<dbReference type="PANTHER" id="PTHR30137">
    <property type="entry name" value="LUCIFERASE-LIKE MONOOXYGENASE"/>
    <property type="match status" value="1"/>
</dbReference>
<accession>A0ABR4YUQ5</accession>
<dbReference type="EMBL" id="JTLZ01000008">
    <property type="protein sequence ID" value="KHO24264.1"/>
    <property type="molecule type" value="Genomic_DNA"/>
</dbReference>
<protein>
    <submittedName>
        <fullName evidence="2">F420-dependent oxidoreductase</fullName>
    </submittedName>
</protein>
<dbReference type="InterPro" id="IPR011251">
    <property type="entry name" value="Luciferase-like_dom"/>
</dbReference>
<organism evidence="2 3">
    <name type="scientific">Mycolicibacterium setense</name>
    <dbReference type="NCBI Taxonomy" id="431269"/>
    <lineage>
        <taxon>Bacteria</taxon>
        <taxon>Bacillati</taxon>
        <taxon>Actinomycetota</taxon>
        <taxon>Actinomycetes</taxon>
        <taxon>Mycobacteriales</taxon>
        <taxon>Mycobacteriaceae</taxon>
        <taxon>Mycolicibacterium</taxon>
    </lineage>
</organism>
<dbReference type="InterPro" id="IPR036661">
    <property type="entry name" value="Luciferase-like_sf"/>
</dbReference>
<keyword evidence="3" id="KW-1185">Reference proteome</keyword>
<reference evidence="2 3" key="1">
    <citation type="submission" date="2014-11" db="EMBL/GenBank/DDBJ databases">
        <title>Mycobacterium setense Manresensis Genome.</title>
        <authorList>
            <person name="Rech G."/>
            <person name="Sumoy L."/>
        </authorList>
    </citation>
    <scope>NUCLEOTIDE SEQUENCE [LARGE SCALE GENOMIC DNA]</scope>
    <source>
        <strain evidence="2 3">Manresensis</strain>
    </source>
</reference>
<dbReference type="InterPro" id="IPR050766">
    <property type="entry name" value="Bact_Lucif_Oxidored"/>
</dbReference>
<evidence type="ECO:0000259" key="1">
    <source>
        <dbReference type="Pfam" id="PF00296"/>
    </source>
</evidence>
<name>A0ABR4YUQ5_9MYCO</name>
<evidence type="ECO:0000313" key="2">
    <source>
        <dbReference type="EMBL" id="KHO24264.1"/>
    </source>
</evidence>
<evidence type="ECO:0000313" key="3">
    <source>
        <dbReference type="Proteomes" id="UP000031004"/>
    </source>
</evidence>
<dbReference type="InterPro" id="IPR019922">
    <property type="entry name" value="Lucif-like_OxRdatse_MSMEG_4141"/>
</dbReference>
<proteinExistence type="predicted"/>
<sequence>MGRFGAWTGNPVSPPVAREIEKLGYGAVWVNSTAPSDLSWVDPIFEQTTTLKAATGIVNIWASPAGPVAEAFHRVDQKYPGRFLLGIGAGHREHISQWEKPYDALNKYLDELDRYGVPADRRILAALGDRVLQLSAARGAGAHPYLTTPEHTARAREVMGPAAFLAPEHKVVLSSDAGSARVLGREAVDLYLGLNNYLNSWKRIGFSDKDITKPGSDDLIDAVIAHGTAPQIARRLHQHLTAGADHVAIQVIEADKLLPVLTALAPALGL</sequence>
<dbReference type="Proteomes" id="UP000031004">
    <property type="component" value="Unassembled WGS sequence"/>
</dbReference>
<dbReference type="SUPFAM" id="SSF51679">
    <property type="entry name" value="Bacterial luciferase-like"/>
    <property type="match status" value="1"/>
</dbReference>
<dbReference type="PANTHER" id="PTHR30137:SF18">
    <property type="entry name" value="CONSERVED PROTEIN"/>
    <property type="match status" value="1"/>
</dbReference>
<dbReference type="Gene3D" id="3.20.20.30">
    <property type="entry name" value="Luciferase-like domain"/>
    <property type="match status" value="2"/>
</dbReference>
<dbReference type="NCBIfam" id="TIGR03620">
    <property type="entry name" value="F420_MSMEG_4141"/>
    <property type="match status" value="1"/>
</dbReference>
<dbReference type="Pfam" id="PF00296">
    <property type="entry name" value="Bac_luciferase"/>
    <property type="match status" value="1"/>
</dbReference>